<dbReference type="RefSeq" id="WP_096015204.1">
    <property type="nucleotide sequence ID" value="NZ_CP015578.1"/>
</dbReference>
<gene>
    <name evidence="1" type="ORF">CLAN_1578</name>
</gene>
<organism evidence="1 2">
    <name type="scientific">Campylobacter lanienae NCTC 13004</name>
    <dbReference type="NCBI Taxonomy" id="1031753"/>
    <lineage>
        <taxon>Bacteria</taxon>
        <taxon>Pseudomonadati</taxon>
        <taxon>Campylobacterota</taxon>
        <taxon>Epsilonproteobacteria</taxon>
        <taxon>Campylobacterales</taxon>
        <taxon>Campylobacteraceae</taxon>
        <taxon>Campylobacter</taxon>
    </lineage>
</organism>
<accession>A0A1X9SPZ6</accession>
<dbReference type="EMBL" id="CP015578">
    <property type="protein sequence ID" value="ARQ98288.1"/>
    <property type="molecule type" value="Genomic_DNA"/>
</dbReference>
<protein>
    <submittedName>
        <fullName evidence="1">Uncharacterized protein</fullName>
    </submittedName>
</protein>
<reference evidence="2" key="2">
    <citation type="journal article" date="2017" name="Genome Biol. Evol.">
        <title>Comparative genomic analysis identifies a Campylobacter clade deficient in selenium metabolism.</title>
        <authorList>
            <person name="Miller W.G."/>
            <person name="Yee E."/>
            <person name="Lopes B.S."/>
            <person name="Chapman M.H."/>
            <person name="Huynh S."/>
            <person name="Bono J.L."/>
            <person name="Parker C.T."/>
            <person name="Strachan N.J.C."/>
            <person name="Forbes K.J."/>
        </authorList>
    </citation>
    <scope>NUCLEOTIDE SEQUENCE [LARGE SCALE GENOMIC DNA]</scope>
    <source>
        <strain evidence="2">NCTC 13004</strain>
    </source>
</reference>
<evidence type="ECO:0000313" key="1">
    <source>
        <dbReference type="EMBL" id="ARQ98288.1"/>
    </source>
</evidence>
<dbReference type="KEGG" id="clx:CLAN_1578"/>
<sequence length="68" mass="8162">MIKFNKTALKFDFKTYFGYNSRLLMRSVSFACMLDSVYKPLQEHYIKRSQVSDKLFLKEKIWKELGLS</sequence>
<name>A0A1X9SPZ6_9BACT</name>
<dbReference type="GeneID" id="46922041"/>
<dbReference type="Proteomes" id="UP000202031">
    <property type="component" value="Chromosome"/>
</dbReference>
<proteinExistence type="predicted"/>
<dbReference type="AlphaFoldDB" id="A0A1X9SPZ6"/>
<evidence type="ECO:0000313" key="2">
    <source>
        <dbReference type="Proteomes" id="UP000202031"/>
    </source>
</evidence>
<reference evidence="2" key="1">
    <citation type="journal article" date="2017" name="Genome Biol. Evol.">
        <title>Comparative Genomic Analysis Identifies a Campylobacter Clade Deficient in Selenium Metabolism.</title>
        <authorList>
            <person name="Miller W.G."/>
            <person name="Yee E."/>
            <person name="Lopes B.S."/>
            <person name="Chapman M.H."/>
            <person name="Huynh S."/>
            <person name="Bono J.L."/>
            <person name="Parker C.T."/>
            <person name="Strachan N.J.C."/>
            <person name="Forbes K.J."/>
        </authorList>
    </citation>
    <scope>NUCLEOTIDE SEQUENCE [LARGE SCALE GENOMIC DNA]</scope>
    <source>
        <strain evidence="2">NCTC 13004</strain>
    </source>
</reference>